<accession>A0ABR2IUI6</accession>
<reference evidence="2 3" key="1">
    <citation type="journal article" date="2024" name="IMA Fungus">
        <title>Apiospora arundinis, a panoply of carbohydrate-active enzymes and secondary metabolites.</title>
        <authorList>
            <person name="Sorensen T."/>
            <person name="Petersen C."/>
            <person name="Muurmann A.T."/>
            <person name="Christiansen J.V."/>
            <person name="Brundto M.L."/>
            <person name="Overgaard C.K."/>
            <person name="Boysen A.T."/>
            <person name="Wollenberg R.D."/>
            <person name="Larsen T.O."/>
            <person name="Sorensen J.L."/>
            <person name="Nielsen K.L."/>
            <person name="Sondergaard T.E."/>
        </authorList>
    </citation>
    <scope>NUCLEOTIDE SEQUENCE [LARGE SCALE GENOMIC DNA]</scope>
    <source>
        <strain evidence="2 3">AAU 773</strain>
    </source>
</reference>
<evidence type="ECO:0000256" key="1">
    <source>
        <dbReference type="SAM" id="MobiDB-lite"/>
    </source>
</evidence>
<evidence type="ECO:0000313" key="2">
    <source>
        <dbReference type="EMBL" id="KAK8868305.1"/>
    </source>
</evidence>
<sequence length="108" mass="11028">MLSCKIVIYIHETHVGDDACGTTCAGTHYYLSRSGSTTTIADPNIASTFGEAGLKAPNECCRRLVASPGGKVQTSGRKASLAESDESSGDQGPTNPLGPGVTALVTAQ</sequence>
<gene>
    <name evidence="2" type="ORF">PGQ11_006883</name>
</gene>
<protein>
    <submittedName>
        <fullName evidence="2">Uncharacterized protein</fullName>
    </submittedName>
</protein>
<evidence type="ECO:0000313" key="3">
    <source>
        <dbReference type="Proteomes" id="UP001390339"/>
    </source>
</evidence>
<dbReference type="EMBL" id="JAPCWZ010000004">
    <property type="protein sequence ID" value="KAK8868305.1"/>
    <property type="molecule type" value="Genomic_DNA"/>
</dbReference>
<name>A0ABR2IUI6_9PEZI</name>
<feature type="region of interest" description="Disordered" evidence="1">
    <location>
        <begin position="67"/>
        <end position="108"/>
    </location>
</feature>
<proteinExistence type="predicted"/>
<organism evidence="2 3">
    <name type="scientific">Apiospora arundinis</name>
    <dbReference type="NCBI Taxonomy" id="335852"/>
    <lineage>
        <taxon>Eukaryota</taxon>
        <taxon>Fungi</taxon>
        <taxon>Dikarya</taxon>
        <taxon>Ascomycota</taxon>
        <taxon>Pezizomycotina</taxon>
        <taxon>Sordariomycetes</taxon>
        <taxon>Xylariomycetidae</taxon>
        <taxon>Amphisphaeriales</taxon>
        <taxon>Apiosporaceae</taxon>
        <taxon>Apiospora</taxon>
    </lineage>
</organism>
<dbReference type="Proteomes" id="UP001390339">
    <property type="component" value="Unassembled WGS sequence"/>
</dbReference>
<comment type="caution">
    <text evidence="2">The sequence shown here is derived from an EMBL/GenBank/DDBJ whole genome shotgun (WGS) entry which is preliminary data.</text>
</comment>
<keyword evidence="3" id="KW-1185">Reference proteome</keyword>